<dbReference type="GO" id="GO:0006003">
    <property type="term" value="P:fructose 2,6-bisphosphate metabolic process"/>
    <property type="evidence" value="ECO:0007669"/>
    <property type="project" value="InterPro"/>
</dbReference>
<gene>
    <name evidence="4" type="ORF">CYBJADRAFT_160981</name>
</gene>
<evidence type="ECO:0000256" key="2">
    <source>
        <dbReference type="ARBA" id="ARBA00022840"/>
    </source>
</evidence>
<dbReference type="GO" id="GO:0003873">
    <property type="term" value="F:6-phosphofructo-2-kinase activity"/>
    <property type="evidence" value="ECO:0007669"/>
    <property type="project" value="InterPro"/>
</dbReference>
<organism evidence="4 5">
    <name type="scientific">Cyberlindnera jadinii (strain ATCC 18201 / CBS 1600 / BCRC 20928 / JCM 3617 / NBRC 0987 / NRRL Y-1542)</name>
    <name type="common">Torula yeast</name>
    <name type="synonym">Candida utilis</name>
    <dbReference type="NCBI Taxonomy" id="983966"/>
    <lineage>
        <taxon>Eukaryota</taxon>
        <taxon>Fungi</taxon>
        <taxon>Dikarya</taxon>
        <taxon>Ascomycota</taxon>
        <taxon>Saccharomycotina</taxon>
        <taxon>Saccharomycetes</taxon>
        <taxon>Phaffomycetales</taxon>
        <taxon>Phaffomycetaceae</taxon>
        <taxon>Cyberlindnera</taxon>
    </lineage>
</organism>
<dbReference type="Pfam" id="PF01591">
    <property type="entry name" value="6PF2K"/>
    <property type="match status" value="1"/>
</dbReference>
<name>A0A1E4S7Y3_CYBJN</name>
<evidence type="ECO:0000256" key="1">
    <source>
        <dbReference type="ARBA" id="ARBA00022741"/>
    </source>
</evidence>
<dbReference type="PANTHER" id="PTHR10606:SF32">
    <property type="entry name" value="6-PHOSPHOFRUCTO-2-KINASE 1"/>
    <property type="match status" value="1"/>
</dbReference>
<dbReference type="SUPFAM" id="SSF52540">
    <property type="entry name" value="P-loop containing nucleoside triphosphate hydrolases"/>
    <property type="match status" value="1"/>
</dbReference>
<reference evidence="4 5" key="1">
    <citation type="journal article" date="2016" name="Proc. Natl. Acad. Sci. U.S.A.">
        <title>Comparative genomics of biotechnologically important yeasts.</title>
        <authorList>
            <person name="Riley R."/>
            <person name="Haridas S."/>
            <person name="Wolfe K.H."/>
            <person name="Lopes M.R."/>
            <person name="Hittinger C.T."/>
            <person name="Goeker M."/>
            <person name="Salamov A.A."/>
            <person name="Wisecaver J.H."/>
            <person name="Long T.M."/>
            <person name="Calvey C.H."/>
            <person name="Aerts A.L."/>
            <person name="Barry K.W."/>
            <person name="Choi C."/>
            <person name="Clum A."/>
            <person name="Coughlan A.Y."/>
            <person name="Deshpande S."/>
            <person name="Douglass A.P."/>
            <person name="Hanson S.J."/>
            <person name="Klenk H.-P."/>
            <person name="LaButti K.M."/>
            <person name="Lapidus A."/>
            <person name="Lindquist E.A."/>
            <person name="Lipzen A.M."/>
            <person name="Meier-Kolthoff J.P."/>
            <person name="Ohm R.A."/>
            <person name="Otillar R.P."/>
            <person name="Pangilinan J.L."/>
            <person name="Peng Y."/>
            <person name="Rokas A."/>
            <person name="Rosa C.A."/>
            <person name="Scheuner C."/>
            <person name="Sibirny A.A."/>
            <person name="Slot J.C."/>
            <person name="Stielow J.B."/>
            <person name="Sun H."/>
            <person name="Kurtzman C.P."/>
            <person name="Blackwell M."/>
            <person name="Grigoriev I.V."/>
            <person name="Jeffries T.W."/>
        </authorList>
    </citation>
    <scope>NUCLEOTIDE SEQUENCE [LARGE SCALE GENOMIC DNA]</scope>
    <source>
        <strain evidence="5">ATCC 18201 / CBS 1600 / BCRC 20928 / JCM 3617 / NBRC 0987 / NRRL Y-1542</strain>
    </source>
</reference>
<feature type="domain" description="6-phosphofructo-2-kinase" evidence="3">
    <location>
        <begin position="5"/>
        <end position="224"/>
    </location>
</feature>
<dbReference type="EMBL" id="KV453926">
    <property type="protein sequence ID" value="ODV75573.1"/>
    <property type="molecule type" value="Genomic_DNA"/>
</dbReference>
<evidence type="ECO:0000259" key="3">
    <source>
        <dbReference type="Pfam" id="PF01591"/>
    </source>
</evidence>
<dbReference type="GO" id="GO:0006000">
    <property type="term" value="P:fructose metabolic process"/>
    <property type="evidence" value="ECO:0007669"/>
    <property type="project" value="InterPro"/>
</dbReference>
<dbReference type="PANTHER" id="PTHR10606">
    <property type="entry name" value="6-PHOSPHOFRUCTO-2-KINASE/FRUCTOSE-2,6-BISPHOSPHATASE"/>
    <property type="match status" value="1"/>
</dbReference>
<dbReference type="InterPro" id="IPR003094">
    <property type="entry name" value="6Pfruct_kin"/>
</dbReference>
<keyword evidence="1" id="KW-0547">Nucleotide-binding</keyword>
<dbReference type="FunFam" id="3.40.50.300:FF:000644">
    <property type="entry name" value="GpmB, Fructose-2,6-bisphosphatase"/>
    <property type="match status" value="1"/>
</dbReference>
<proteinExistence type="predicted"/>
<keyword evidence="5" id="KW-1185">Reference proteome</keyword>
<dbReference type="Gene3D" id="3.40.50.300">
    <property type="entry name" value="P-loop containing nucleotide triphosphate hydrolases"/>
    <property type="match status" value="1"/>
</dbReference>
<dbReference type="InterPro" id="IPR027417">
    <property type="entry name" value="P-loop_NTPase"/>
</dbReference>
<dbReference type="Proteomes" id="UP000094389">
    <property type="component" value="Unassembled WGS sequence"/>
</dbReference>
<protein>
    <submittedName>
        <fullName evidence="4">6PF2K-domain-containing protein</fullName>
    </submittedName>
</protein>
<accession>A0A1E4S7Y3</accession>
<dbReference type="RefSeq" id="XP_020072612.1">
    <property type="nucleotide sequence ID" value="XM_020213575.1"/>
</dbReference>
<dbReference type="STRING" id="983966.A0A1E4S7Y3"/>
<dbReference type="GeneID" id="30987971"/>
<dbReference type="GO" id="GO:0005524">
    <property type="term" value="F:ATP binding"/>
    <property type="evidence" value="ECO:0007669"/>
    <property type="project" value="UniProtKB-KW"/>
</dbReference>
<dbReference type="AlphaFoldDB" id="A0A1E4S7Y3"/>
<dbReference type="InterPro" id="IPR013079">
    <property type="entry name" value="6Phosfructo_kin"/>
</dbReference>
<evidence type="ECO:0000313" key="5">
    <source>
        <dbReference type="Proteomes" id="UP000094389"/>
    </source>
</evidence>
<dbReference type="GO" id="GO:0005829">
    <property type="term" value="C:cytosol"/>
    <property type="evidence" value="ECO:0007669"/>
    <property type="project" value="TreeGrafter"/>
</dbReference>
<evidence type="ECO:0000313" key="4">
    <source>
        <dbReference type="EMBL" id="ODV75573.1"/>
    </source>
</evidence>
<sequence>MSMNATDKLVIVMVGLPARGKSYITKKISNYLNWLNIENKVFNVGNKRRVVCDDKHDASFFDPHCEANVKIRDLLAMKTLDEVLEWISGEGQVAIFDATNSTVVRRQMVVNHINERASSLGIENYNVLFLESICNDAELIEQNILLKLNGPDYRDNKDKMASLRDFKQRLLNYESVYETVAQDEIVHSNVSYLKIINVITITTFNIQGFLPVILNNFLNNFNLTQKKIWLSLSHFEYHEIAELVDSKNLTIFSSSPHAQRKIPLNCTLDQVHDLILDIEASEGDLLVQTADELLINGILKYFLILDDCHPDLTSQLVCIHPHHYSVGLQKFNVLEIPEMTRSNSAMSSTTSCIYTPKDVDELDLTAFNYKNLNLSDLQAKLAQLPHHE</sequence>
<keyword evidence="2" id="KW-0067">ATP-binding</keyword>
<dbReference type="OrthoDB" id="267323at2759"/>